<keyword evidence="1" id="KW-0812">Transmembrane</keyword>
<dbReference type="Pfam" id="PF05857">
    <property type="entry name" value="TraX"/>
    <property type="match status" value="1"/>
</dbReference>
<name>A0A415NQ65_9FIRM</name>
<reference evidence="2 3" key="1">
    <citation type="submission" date="2018-08" db="EMBL/GenBank/DDBJ databases">
        <title>A genome reference for cultivated species of the human gut microbiota.</title>
        <authorList>
            <person name="Zou Y."/>
            <person name="Xue W."/>
            <person name="Luo G."/>
        </authorList>
    </citation>
    <scope>NUCLEOTIDE SEQUENCE [LARGE SCALE GENOMIC DNA]</scope>
    <source>
        <strain evidence="2 3">AF35-6BH</strain>
    </source>
</reference>
<dbReference type="InterPro" id="IPR008875">
    <property type="entry name" value="TraX"/>
</dbReference>
<feature type="transmembrane region" description="Helical" evidence="1">
    <location>
        <begin position="12"/>
        <end position="32"/>
    </location>
</feature>
<dbReference type="AlphaFoldDB" id="A0A415NQ65"/>
<keyword evidence="1" id="KW-0472">Membrane</keyword>
<keyword evidence="1" id="KW-1133">Transmembrane helix</keyword>
<dbReference type="EMBL" id="QRPK01000180">
    <property type="protein sequence ID" value="RHM02673.1"/>
    <property type="molecule type" value="Genomic_DNA"/>
</dbReference>
<comment type="caution">
    <text evidence="2">The sequence shown here is derived from an EMBL/GenBank/DDBJ whole genome shotgun (WGS) entry which is preliminary data.</text>
</comment>
<dbReference type="Proteomes" id="UP000284868">
    <property type="component" value="Unassembled WGS sequence"/>
</dbReference>
<keyword evidence="3" id="KW-1185">Reference proteome</keyword>
<accession>A0A415NQ65</accession>
<feature type="non-terminal residue" evidence="2">
    <location>
        <position position="78"/>
    </location>
</feature>
<protein>
    <submittedName>
        <fullName evidence="2">Pilus assembly protein</fullName>
    </submittedName>
</protein>
<dbReference type="RefSeq" id="WP_220451876.1">
    <property type="nucleotide sequence ID" value="NZ_QRPK01000180.1"/>
</dbReference>
<organism evidence="2 3">
    <name type="scientific">Amedibacillus dolichus</name>
    <dbReference type="NCBI Taxonomy" id="31971"/>
    <lineage>
        <taxon>Bacteria</taxon>
        <taxon>Bacillati</taxon>
        <taxon>Bacillota</taxon>
        <taxon>Erysipelotrichia</taxon>
        <taxon>Erysipelotrichales</taxon>
        <taxon>Erysipelotrichaceae</taxon>
        <taxon>Amedibacillus</taxon>
    </lineage>
</organism>
<evidence type="ECO:0000313" key="2">
    <source>
        <dbReference type="EMBL" id="RHM02673.1"/>
    </source>
</evidence>
<evidence type="ECO:0000313" key="3">
    <source>
        <dbReference type="Proteomes" id="UP000284868"/>
    </source>
</evidence>
<gene>
    <name evidence="2" type="ORF">DWZ83_11210</name>
</gene>
<feature type="transmembrane region" description="Helical" evidence="1">
    <location>
        <begin position="52"/>
        <end position="72"/>
    </location>
</feature>
<sequence length="78" mass="8838">MRKLFSGSTLKVIAVSAMLLDHFGQVVLKNGITLKVPYSMFTDFQFSNLLNIIDVLHMIGRLAFPIFCFLLVEGFMHT</sequence>
<evidence type="ECO:0000256" key="1">
    <source>
        <dbReference type="SAM" id="Phobius"/>
    </source>
</evidence>
<proteinExistence type="predicted"/>